<reference evidence="3" key="1">
    <citation type="journal article" date="2019" name="Int. J. Syst. Evol. Microbiol.">
        <title>The Global Catalogue of Microorganisms (GCM) 10K type strain sequencing project: providing services to taxonomists for standard genome sequencing and annotation.</title>
        <authorList>
            <consortium name="The Broad Institute Genomics Platform"/>
            <consortium name="The Broad Institute Genome Sequencing Center for Infectious Disease"/>
            <person name="Wu L."/>
            <person name="Ma J."/>
        </authorList>
    </citation>
    <scope>NUCLEOTIDE SEQUENCE [LARGE SCALE GENOMIC DNA]</scope>
    <source>
        <strain evidence="3">KCTC 42211</strain>
    </source>
</reference>
<keyword evidence="3" id="KW-1185">Reference proteome</keyword>
<organism evidence="2 3">
    <name type="scientific">Luteimonas notoginsengisoli</name>
    <dbReference type="NCBI Taxonomy" id="1578200"/>
    <lineage>
        <taxon>Bacteria</taxon>
        <taxon>Pseudomonadati</taxon>
        <taxon>Pseudomonadota</taxon>
        <taxon>Gammaproteobacteria</taxon>
        <taxon>Lysobacterales</taxon>
        <taxon>Lysobacteraceae</taxon>
        <taxon>Luteimonas</taxon>
    </lineage>
</organism>
<evidence type="ECO:0000256" key="1">
    <source>
        <dbReference type="SAM" id="Phobius"/>
    </source>
</evidence>
<gene>
    <name evidence="2" type="ORF">ACFOM9_01725</name>
</gene>
<evidence type="ECO:0000313" key="3">
    <source>
        <dbReference type="Proteomes" id="UP001595724"/>
    </source>
</evidence>
<sequence>MAQYRYQQQYYDRLREQQVRWSARSYDYRNDPYYYTPDRYRYSYQGSWQRTNRYGADLIRQAVNYGYREGLSAGRADRQDGWRADYRNSYAYQDANYGYNGYYIPQDEYNYYFRQGFARGYDDGYSSRYRYGQRDDNGNYAILAAILTAVVGFELLN</sequence>
<proteinExistence type="predicted"/>
<dbReference type="RefSeq" id="WP_386705580.1">
    <property type="nucleotide sequence ID" value="NZ_JBHRYF010000001.1"/>
</dbReference>
<dbReference type="Proteomes" id="UP001595724">
    <property type="component" value="Unassembled WGS sequence"/>
</dbReference>
<evidence type="ECO:0008006" key="4">
    <source>
        <dbReference type="Google" id="ProtNLM"/>
    </source>
</evidence>
<protein>
    <recommendedName>
        <fullName evidence="4">RcnB family protein</fullName>
    </recommendedName>
</protein>
<comment type="caution">
    <text evidence="2">The sequence shown here is derived from an EMBL/GenBank/DDBJ whole genome shotgun (WGS) entry which is preliminary data.</text>
</comment>
<keyword evidence="1" id="KW-1133">Transmembrane helix</keyword>
<name>A0ABV7UPW4_9GAMM</name>
<keyword evidence="1" id="KW-0812">Transmembrane</keyword>
<feature type="transmembrane region" description="Helical" evidence="1">
    <location>
        <begin position="138"/>
        <end position="156"/>
    </location>
</feature>
<evidence type="ECO:0000313" key="2">
    <source>
        <dbReference type="EMBL" id="MFC3658796.1"/>
    </source>
</evidence>
<keyword evidence="1" id="KW-0472">Membrane</keyword>
<accession>A0ABV7UPW4</accession>
<dbReference type="EMBL" id="JBHRYF010000001">
    <property type="protein sequence ID" value="MFC3658796.1"/>
    <property type="molecule type" value="Genomic_DNA"/>
</dbReference>